<evidence type="ECO:0000256" key="2">
    <source>
        <dbReference type="ARBA" id="ARBA00022649"/>
    </source>
</evidence>
<name>A0A2U1SQ56_METSR</name>
<comment type="similarity">
    <text evidence="1">Belongs to the RelE toxin family.</text>
</comment>
<accession>A0A2U1SQ56</accession>
<evidence type="ECO:0000313" key="4">
    <source>
        <dbReference type="EMBL" id="PWB93746.1"/>
    </source>
</evidence>
<dbReference type="Pfam" id="PF05016">
    <property type="entry name" value="ParE_toxin"/>
    <property type="match status" value="1"/>
</dbReference>
<organism evidence="4 5">
    <name type="scientific">Methylosinus sporium</name>
    <dbReference type="NCBI Taxonomy" id="428"/>
    <lineage>
        <taxon>Bacteria</taxon>
        <taxon>Pseudomonadati</taxon>
        <taxon>Pseudomonadota</taxon>
        <taxon>Alphaproteobacteria</taxon>
        <taxon>Hyphomicrobiales</taxon>
        <taxon>Methylocystaceae</taxon>
        <taxon>Methylosinus</taxon>
    </lineage>
</organism>
<protein>
    <submittedName>
        <fullName evidence="4">Type II toxin-antitoxin system RelE/ParE family toxin</fullName>
    </submittedName>
</protein>
<dbReference type="InterPro" id="IPR035093">
    <property type="entry name" value="RelE/ParE_toxin_dom_sf"/>
</dbReference>
<dbReference type="AlphaFoldDB" id="A0A2U1SQ56"/>
<feature type="region of interest" description="Disordered" evidence="3">
    <location>
        <begin position="1"/>
        <end position="21"/>
    </location>
</feature>
<keyword evidence="2" id="KW-1277">Toxin-antitoxin system</keyword>
<evidence type="ECO:0000313" key="5">
    <source>
        <dbReference type="Proteomes" id="UP000245137"/>
    </source>
</evidence>
<keyword evidence="5" id="KW-1185">Reference proteome</keyword>
<dbReference type="InterPro" id="IPR007712">
    <property type="entry name" value="RelE/ParE_toxin"/>
</dbReference>
<evidence type="ECO:0000256" key="1">
    <source>
        <dbReference type="ARBA" id="ARBA00006226"/>
    </source>
</evidence>
<proteinExistence type="inferred from homology"/>
<gene>
    <name evidence="4" type="ORF">C5689_11440</name>
</gene>
<evidence type="ECO:0000256" key="3">
    <source>
        <dbReference type="SAM" id="MobiDB-lite"/>
    </source>
</evidence>
<reference evidence="4 5" key="1">
    <citation type="journal article" date="2018" name="Appl. Microbiol. Biotechnol.">
        <title>Co-cultivation of the strictly anaerobic methanogen Methanosarcina barkeri with aerobic methanotrophs in an oxygen-limited membrane bioreactor.</title>
        <authorList>
            <person name="In 't Zandt M.H."/>
            <person name="van den Bosch T.J.M."/>
            <person name="Rijkers R."/>
            <person name="van Kessel M.A.H.J."/>
            <person name="Jetten M.S.M."/>
            <person name="Welte C.U."/>
        </authorList>
    </citation>
    <scope>NUCLEOTIDE SEQUENCE [LARGE SCALE GENOMIC DNA]</scope>
    <source>
        <strain evidence="4 5">DSM 17706</strain>
    </source>
</reference>
<comment type="caution">
    <text evidence="4">The sequence shown here is derived from an EMBL/GenBank/DDBJ whole genome shotgun (WGS) entry which is preliminary data.</text>
</comment>
<dbReference type="PANTHER" id="PTHR33755">
    <property type="entry name" value="TOXIN PARE1-RELATED"/>
    <property type="match status" value="1"/>
</dbReference>
<dbReference type="InterPro" id="IPR051803">
    <property type="entry name" value="TA_system_RelE-like_toxin"/>
</dbReference>
<dbReference type="Proteomes" id="UP000245137">
    <property type="component" value="Unassembled WGS sequence"/>
</dbReference>
<dbReference type="Gene3D" id="3.30.2310.20">
    <property type="entry name" value="RelE-like"/>
    <property type="match status" value="1"/>
</dbReference>
<dbReference type="EMBL" id="PUIV01000016">
    <property type="protein sequence ID" value="PWB93746.1"/>
    <property type="molecule type" value="Genomic_DNA"/>
</dbReference>
<sequence>MRSAGSGDRRRGAARRRVSRFRLSPEAQSDLEAIRRYLTRKGGPTLARHVLREIRRALRVIAENPGIGHRRGDLTNEMVKFWPVFSYLIVYEPSMRPIGIVRVIHGAQDAETMFSEKPPQM</sequence>